<evidence type="ECO:0000313" key="1">
    <source>
        <dbReference type="EMBL" id="AYV86258.1"/>
    </source>
</evidence>
<sequence>MSQKLGPYNIPEVNYTLNDVKSIINKYQSIDTKDFTSRAINNLGRDDIKTIPYRVTPHFEGEYFVGYDYFINDIRYTSRLNAPIVKSKKLSIEGYDIDLFIKNQLEVVYRDYRGILQEYSYYFGIPNPVYFLPNIDPSINKVTYKHDIGDEDLGNGEIICQYERGSDGTMYRNGLAYTFSGNKIVTLEYSWGILRSIIATFNDNNRLLFSASFDQYGYAMEAFFRPERGLTIETISYLYSFQGPSLNGPVWCYHGDPDYFLTSFKDGVYQQFYTSSNRRNATIMDPNRDIIRGTISPFTQYPIPILWGIEFQDALAFPYNNVNNYASMDIFAGAGLVNYRLPNDNLEGPGLYVEEKKINGVEWYLDVNFRTPESYVKDFDYIDSVVRLILIPPIAKIVRDYIYGDRYPVYLKMLLNEFGDQLSKEELDGIKTILSRY</sequence>
<organism evidence="1">
    <name type="scientific">Solumvirus sp</name>
    <dbReference type="NCBI Taxonomy" id="2487773"/>
    <lineage>
        <taxon>Viruses</taxon>
        <taxon>Pithoviruses</taxon>
    </lineage>
</organism>
<protein>
    <submittedName>
        <fullName evidence="1">Uncharacterized protein</fullName>
    </submittedName>
</protein>
<gene>
    <name evidence="1" type="ORF">Solumvirus2_65</name>
</gene>
<proteinExistence type="predicted"/>
<reference evidence="1" key="1">
    <citation type="submission" date="2018-10" db="EMBL/GenBank/DDBJ databases">
        <title>Hidden diversity of soil giant viruses.</title>
        <authorList>
            <person name="Schulz F."/>
            <person name="Alteio L."/>
            <person name="Goudeau D."/>
            <person name="Ryan E.M."/>
            <person name="Malmstrom R.R."/>
            <person name="Blanchard J."/>
            <person name="Woyke T."/>
        </authorList>
    </citation>
    <scope>NUCLEOTIDE SEQUENCE</scope>
    <source>
        <strain evidence="1">SMV1</strain>
    </source>
</reference>
<accession>A0A3G5AGJ7</accession>
<name>A0A3G5AGJ7_9VIRU</name>
<dbReference type="EMBL" id="MK072499">
    <property type="protein sequence ID" value="AYV86258.1"/>
    <property type="molecule type" value="Genomic_DNA"/>
</dbReference>